<dbReference type="EMBL" id="CM029054">
    <property type="protein sequence ID" value="KAG2542744.1"/>
    <property type="molecule type" value="Genomic_DNA"/>
</dbReference>
<evidence type="ECO:0000313" key="1">
    <source>
        <dbReference type="EMBL" id="KAG2542744.1"/>
    </source>
</evidence>
<protein>
    <submittedName>
        <fullName evidence="1">Uncharacterized protein</fullName>
    </submittedName>
</protein>
<accession>A0A8T0N6M0</accession>
<dbReference type="Proteomes" id="UP000823388">
    <property type="component" value="Chromosome 9N"/>
</dbReference>
<evidence type="ECO:0000313" key="2">
    <source>
        <dbReference type="Proteomes" id="UP000823388"/>
    </source>
</evidence>
<gene>
    <name evidence="1" type="ORF">PVAP13_9NG658850</name>
</gene>
<proteinExistence type="predicted"/>
<keyword evidence="2" id="KW-1185">Reference proteome</keyword>
<name>A0A8T0N6M0_PANVG</name>
<comment type="caution">
    <text evidence="1">The sequence shown here is derived from an EMBL/GenBank/DDBJ whole genome shotgun (WGS) entry which is preliminary data.</text>
</comment>
<sequence>MEKEIFSIGPLSVLMMSVTNNTQPDTHFNRIIGEAALCFPNKLHLQPESDVRNLPSIG</sequence>
<organism evidence="1 2">
    <name type="scientific">Panicum virgatum</name>
    <name type="common">Blackwell switchgrass</name>
    <dbReference type="NCBI Taxonomy" id="38727"/>
    <lineage>
        <taxon>Eukaryota</taxon>
        <taxon>Viridiplantae</taxon>
        <taxon>Streptophyta</taxon>
        <taxon>Embryophyta</taxon>
        <taxon>Tracheophyta</taxon>
        <taxon>Spermatophyta</taxon>
        <taxon>Magnoliopsida</taxon>
        <taxon>Liliopsida</taxon>
        <taxon>Poales</taxon>
        <taxon>Poaceae</taxon>
        <taxon>PACMAD clade</taxon>
        <taxon>Panicoideae</taxon>
        <taxon>Panicodae</taxon>
        <taxon>Paniceae</taxon>
        <taxon>Panicinae</taxon>
        <taxon>Panicum</taxon>
        <taxon>Panicum sect. Hiantes</taxon>
    </lineage>
</organism>
<reference evidence="1" key="1">
    <citation type="submission" date="2020-05" db="EMBL/GenBank/DDBJ databases">
        <title>WGS assembly of Panicum virgatum.</title>
        <authorList>
            <person name="Lovell J.T."/>
            <person name="Jenkins J."/>
            <person name="Shu S."/>
            <person name="Juenger T.E."/>
            <person name="Schmutz J."/>
        </authorList>
    </citation>
    <scope>NUCLEOTIDE SEQUENCE</scope>
    <source>
        <strain evidence="1">AP13</strain>
    </source>
</reference>
<dbReference type="AlphaFoldDB" id="A0A8T0N6M0"/>